<keyword evidence="5" id="KW-1185">Reference proteome</keyword>
<keyword evidence="2" id="KW-1133">Transmembrane helix</keyword>
<evidence type="ECO:0000313" key="4">
    <source>
        <dbReference type="EMBL" id="MBA4601279.1"/>
    </source>
</evidence>
<sequence>MELEPILYLVLIGLLIAAAVTDIRERLIYDRFIVIGIAATVLVRFFERTEPWWNYLLTGVVSFLFLYVIAVVTNERSIGGGDVKLFGMLGLAVGFEPFLVIYFGSHMLAALYLVILKLVRWKKIGWHTEFPFAPFILLATLVCYLWKFPFGG</sequence>
<protein>
    <submittedName>
        <fullName evidence="4">Prepilin peptidase</fullName>
    </submittedName>
</protein>
<dbReference type="InterPro" id="IPR000045">
    <property type="entry name" value="Prepilin_IV_endopep_pep"/>
</dbReference>
<evidence type="ECO:0000256" key="2">
    <source>
        <dbReference type="SAM" id="Phobius"/>
    </source>
</evidence>
<gene>
    <name evidence="4" type="ORF">H2C83_02840</name>
</gene>
<dbReference type="Pfam" id="PF01478">
    <property type="entry name" value="Peptidase_A24"/>
    <property type="match status" value="1"/>
</dbReference>
<feature type="transmembrane region" description="Helical" evidence="2">
    <location>
        <begin position="52"/>
        <end position="73"/>
    </location>
</feature>
<dbReference type="Gene3D" id="1.20.120.1220">
    <property type="match status" value="1"/>
</dbReference>
<accession>A0A7W2APT2</accession>
<name>A0A7W2APT2_9BACL</name>
<dbReference type="PANTHER" id="PTHR30487:SF0">
    <property type="entry name" value="PREPILIN LEADER PEPTIDASE_N-METHYLTRANSFERASE-RELATED"/>
    <property type="match status" value="1"/>
</dbReference>
<dbReference type="GO" id="GO:0005886">
    <property type="term" value="C:plasma membrane"/>
    <property type="evidence" value="ECO:0007669"/>
    <property type="project" value="TreeGrafter"/>
</dbReference>
<feature type="transmembrane region" description="Helical" evidence="2">
    <location>
        <begin position="6"/>
        <end position="23"/>
    </location>
</feature>
<dbReference type="AlphaFoldDB" id="A0A7W2APT2"/>
<evidence type="ECO:0000256" key="1">
    <source>
        <dbReference type="ARBA" id="ARBA00005801"/>
    </source>
</evidence>
<reference evidence="4 5" key="1">
    <citation type="submission" date="2020-07" db="EMBL/GenBank/DDBJ databases">
        <title>Thermoactinomyces phylogeny.</title>
        <authorList>
            <person name="Dunlap C."/>
        </authorList>
    </citation>
    <scope>NUCLEOTIDE SEQUENCE [LARGE SCALE GENOMIC DNA]</scope>
    <source>
        <strain evidence="4 5">AMNI-1</strain>
    </source>
</reference>
<proteinExistence type="inferred from homology"/>
<dbReference type="GO" id="GO:0004190">
    <property type="term" value="F:aspartic-type endopeptidase activity"/>
    <property type="evidence" value="ECO:0007669"/>
    <property type="project" value="InterPro"/>
</dbReference>
<organism evidence="4 5">
    <name type="scientific">Thermoactinomyces mirandus</name>
    <dbReference type="NCBI Taxonomy" id="2756294"/>
    <lineage>
        <taxon>Bacteria</taxon>
        <taxon>Bacillati</taxon>
        <taxon>Bacillota</taxon>
        <taxon>Bacilli</taxon>
        <taxon>Bacillales</taxon>
        <taxon>Thermoactinomycetaceae</taxon>
        <taxon>Thermoactinomyces</taxon>
    </lineage>
</organism>
<dbReference type="InterPro" id="IPR050882">
    <property type="entry name" value="Prepilin_peptidase/N-MTase"/>
</dbReference>
<feature type="transmembrane region" description="Helical" evidence="2">
    <location>
        <begin position="85"/>
        <end position="104"/>
    </location>
</feature>
<evidence type="ECO:0000259" key="3">
    <source>
        <dbReference type="Pfam" id="PF01478"/>
    </source>
</evidence>
<evidence type="ECO:0000313" key="5">
    <source>
        <dbReference type="Proteomes" id="UP000538292"/>
    </source>
</evidence>
<dbReference type="EMBL" id="JACEOL010000007">
    <property type="protein sequence ID" value="MBA4601279.1"/>
    <property type="molecule type" value="Genomic_DNA"/>
</dbReference>
<dbReference type="Proteomes" id="UP000538292">
    <property type="component" value="Unassembled WGS sequence"/>
</dbReference>
<dbReference type="PANTHER" id="PTHR30487">
    <property type="entry name" value="TYPE 4 PREPILIN-LIKE PROTEINS LEADER PEPTIDE-PROCESSING ENZYME"/>
    <property type="match status" value="1"/>
</dbReference>
<dbReference type="GO" id="GO:0006465">
    <property type="term" value="P:signal peptide processing"/>
    <property type="evidence" value="ECO:0007669"/>
    <property type="project" value="TreeGrafter"/>
</dbReference>
<feature type="transmembrane region" description="Helical" evidence="2">
    <location>
        <begin position="124"/>
        <end position="146"/>
    </location>
</feature>
<feature type="transmembrane region" description="Helical" evidence="2">
    <location>
        <begin position="28"/>
        <end position="46"/>
    </location>
</feature>
<dbReference type="RefSeq" id="WP_181737580.1">
    <property type="nucleotide sequence ID" value="NZ_JACEOL010000007.1"/>
</dbReference>
<comment type="similarity">
    <text evidence="1">Belongs to the peptidase A24 family.</text>
</comment>
<keyword evidence="2" id="KW-0472">Membrane</keyword>
<keyword evidence="2" id="KW-0812">Transmembrane</keyword>
<comment type="caution">
    <text evidence="4">The sequence shown here is derived from an EMBL/GenBank/DDBJ whole genome shotgun (WGS) entry which is preliminary data.</text>
</comment>
<feature type="domain" description="Prepilin type IV endopeptidase peptidase" evidence="3">
    <location>
        <begin position="9"/>
        <end position="113"/>
    </location>
</feature>